<evidence type="ECO:0000256" key="3">
    <source>
        <dbReference type="ARBA" id="ARBA00022723"/>
    </source>
</evidence>
<keyword evidence="11" id="KW-1185">Reference proteome</keyword>
<dbReference type="EnsemblPlants" id="OPUNC01G19940.2">
    <property type="protein sequence ID" value="OPUNC01G19940.2"/>
    <property type="gene ID" value="OPUNC01G19940"/>
</dbReference>
<keyword evidence="5" id="KW-0862">Zinc</keyword>
<dbReference type="GO" id="GO:0046872">
    <property type="term" value="F:metal ion binding"/>
    <property type="evidence" value="ECO:0007669"/>
    <property type="project" value="UniProtKB-KW"/>
</dbReference>
<name>A0A0E0JK46_ORYPU</name>
<keyword evidence="6" id="KW-0482">Metalloprotease</keyword>
<reference evidence="10" key="1">
    <citation type="submission" date="2015-04" db="UniProtKB">
        <authorList>
            <consortium name="EnsemblPlants"/>
        </authorList>
    </citation>
    <scope>IDENTIFICATION</scope>
</reference>
<dbReference type="Pfam" id="PF05193">
    <property type="entry name" value="Peptidase_M16_C"/>
    <property type="match status" value="2"/>
</dbReference>
<feature type="domain" description="PITH" evidence="9">
    <location>
        <begin position="926"/>
        <end position="1122"/>
    </location>
</feature>
<dbReference type="PANTHER" id="PTHR43690:SF34">
    <property type="entry name" value="ZINC PROTEASE PQQL-LIKE"/>
    <property type="match status" value="1"/>
</dbReference>
<dbReference type="EnsemblPlants" id="OPUNC01G19940.1">
    <property type="protein sequence ID" value="OPUNC01G19940.1"/>
    <property type="gene ID" value="OPUNC01G19940"/>
</dbReference>
<dbReference type="eggNOG" id="KOG0959">
    <property type="taxonomic scope" value="Eukaryota"/>
</dbReference>
<dbReference type="SUPFAM" id="SSF63411">
    <property type="entry name" value="LuxS/MPP-like metallohydrolase"/>
    <property type="match status" value="3"/>
</dbReference>
<dbReference type="Gramene" id="OPUNC01G19940.2">
    <property type="protein sequence ID" value="OPUNC01G19940.2"/>
    <property type="gene ID" value="OPUNC01G19940"/>
</dbReference>
<evidence type="ECO:0000256" key="4">
    <source>
        <dbReference type="ARBA" id="ARBA00022801"/>
    </source>
</evidence>
<dbReference type="InterPro" id="IPR010400">
    <property type="entry name" value="PITH_dom"/>
</dbReference>
<organism evidence="10">
    <name type="scientific">Oryza punctata</name>
    <name type="common">Red rice</name>
    <dbReference type="NCBI Taxonomy" id="4537"/>
    <lineage>
        <taxon>Eukaryota</taxon>
        <taxon>Viridiplantae</taxon>
        <taxon>Streptophyta</taxon>
        <taxon>Embryophyta</taxon>
        <taxon>Tracheophyta</taxon>
        <taxon>Spermatophyta</taxon>
        <taxon>Magnoliopsida</taxon>
        <taxon>Liliopsida</taxon>
        <taxon>Poales</taxon>
        <taxon>Poaceae</taxon>
        <taxon>BOP clade</taxon>
        <taxon>Oryzoideae</taxon>
        <taxon>Oryzeae</taxon>
        <taxon>Oryzinae</taxon>
        <taxon>Oryza</taxon>
    </lineage>
</organism>
<dbReference type="OMA" id="PMSGRIH"/>
<dbReference type="InterPro" id="IPR008979">
    <property type="entry name" value="Galactose-bd-like_sf"/>
</dbReference>
<evidence type="ECO:0000256" key="7">
    <source>
        <dbReference type="RuleBase" id="RU004447"/>
    </source>
</evidence>
<keyword evidence="4" id="KW-0378">Hydrolase</keyword>
<dbReference type="Proteomes" id="UP000026962">
    <property type="component" value="Chromosome 1"/>
</dbReference>
<dbReference type="InterPro" id="IPR011249">
    <property type="entry name" value="Metalloenz_LuxS/M16"/>
</dbReference>
<dbReference type="PROSITE" id="PS00143">
    <property type="entry name" value="INSULINASE"/>
    <property type="match status" value="1"/>
</dbReference>
<feature type="region of interest" description="Disordered" evidence="8">
    <location>
        <begin position="1"/>
        <end position="22"/>
    </location>
</feature>
<evidence type="ECO:0000256" key="5">
    <source>
        <dbReference type="ARBA" id="ARBA00022833"/>
    </source>
</evidence>
<dbReference type="Pfam" id="PF00675">
    <property type="entry name" value="Peptidase_M16"/>
    <property type="match status" value="1"/>
</dbReference>
<keyword evidence="2" id="KW-0645">Protease</keyword>
<dbReference type="AlphaFoldDB" id="A0A0E0JK46"/>
<dbReference type="InterPro" id="IPR011765">
    <property type="entry name" value="Pept_M16_N"/>
</dbReference>
<protein>
    <recommendedName>
        <fullName evidence="9">PITH domain-containing protein</fullName>
    </recommendedName>
</protein>
<dbReference type="InterPro" id="IPR050626">
    <property type="entry name" value="Peptidase_M16"/>
</dbReference>
<evidence type="ECO:0000256" key="2">
    <source>
        <dbReference type="ARBA" id="ARBA00022670"/>
    </source>
</evidence>
<dbReference type="Gene3D" id="3.30.830.10">
    <property type="entry name" value="Metalloenzyme, LuxS/M16 peptidase-like"/>
    <property type="match status" value="3"/>
</dbReference>
<dbReference type="HOGENOM" id="CLU_008156_1_0_1"/>
<evidence type="ECO:0000256" key="1">
    <source>
        <dbReference type="ARBA" id="ARBA00007261"/>
    </source>
</evidence>
<dbReference type="eggNOG" id="KOG1730">
    <property type="taxonomic scope" value="Eukaryota"/>
</dbReference>
<comment type="similarity">
    <text evidence="1 7">Belongs to the peptidase M16 family.</text>
</comment>
<dbReference type="STRING" id="4537.A0A0E0JK46"/>
<proteinExistence type="inferred from homology"/>
<dbReference type="InterPro" id="IPR001431">
    <property type="entry name" value="Pept_M16_Zn_BS"/>
</dbReference>
<keyword evidence="3" id="KW-0479">Metal-binding</keyword>
<dbReference type="InterPro" id="IPR007863">
    <property type="entry name" value="Peptidase_M16_C"/>
</dbReference>
<accession>A0A0E0JK46</accession>
<dbReference type="GO" id="GO:0004222">
    <property type="term" value="F:metalloendopeptidase activity"/>
    <property type="evidence" value="ECO:0007669"/>
    <property type="project" value="InterPro"/>
</dbReference>
<dbReference type="PANTHER" id="PTHR43690">
    <property type="entry name" value="NARDILYSIN"/>
    <property type="match status" value="1"/>
</dbReference>
<dbReference type="GO" id="GO:0006508">
    <property type="term" value="P:proteolysis"/>
    <property type="evidence" value="ECO:0007669"/>
    <property type="project" value="UniProtKB-KW"/>
</dbReference>
<reference evidence="10" key="2">
    <citation type="submission" date="2018-05" db="EMBL/GenBank/DDBJ databases">
        <title>OpunRS2 (Oryza punctata Reference Sequence Version 2).</title>
        <authorList>
            <person name="Zhang J."/>
            <person name="Kudrna D."/>
            <person name="Lee S."/>
            <person name="Talag J."/>
            <person name="Welchert J."/>
            <person name="Wing R.A."/>
        </authorList>
    </citation>
    <scope>NUCLEOTIDE SEQUENCE [LARGE SCALE GENOMIC DNA]</scope>
</reference>
<dbReference type="GO" id="GO:0005737">
    <property type="term" value="C:cytoplasm"/>
    <property type="evidence" value="ECO:0007669"/>
    <property type="project" value="UniProtKB-ARBA"/>
</dbReference>
<evidence type="ECO:0000259" key="9">
    <source>
        <dbReference type="PROSITE" id="PS51532"/>
    </source>
</evidence>
<evidence type="ECO:0000256" key="6">
    <source>
        <dbReference type="ARBA" id="ARBA00023049"/>
    </source>
</evidence>
<dbReference type="Pfam" id="PF06201">
    <property type="entry name" value="PITH"/>
    <property type="match status" value="2"/>
</dbReference>
<dbReference type="MEROPS" id="M16.A03"/>
<dbReference type="Gene3D" id="2.60.120.470">
    <property type="entry name" value="PITH domain"/>
    <property type="match status" value="1"/>
</dbReference>
<evidence type="ECO:0000313" key="10">
    <source>
        <dbReference type="EnsemblPlants" id="OPUNC01G19940.1"/>
    </source>
</evidence>
<dbReference type="SUPFAM" id="SSF49785">
    <property type="entry name" value="Galactose-binding domain-like"/>
    <property type="match status" value="1"/>
</dbReference>
<dbReference type="InterPro" id="IPR037047">
    <property type="entry name" value="PITH_dom_sf"/>
</dbReference>
<dbReference type="Gramene" id="OPUNC01G19940.1">
    <property type="protein sequence ID" value="OPUNC01G19940.1"/>
    <property type="gene ID" value="OPUNC01G19940"/>
</dbReference>
<evidence type="ECO:0000256" key="8">
    <source>
        <dbReference type="SAM" id="MobiDB-lite"/>
    </source>
</evidence>
<evidence type="ECO:0000313" key="11">
    <source>
        <dbReference type="Proteomes" id="UP000026962"/>
    </source>
</evidence>
<sequence length="1142" mass="126701">MDLLPPATEPPAGGGAAGAPASGRRLRRGVGFRSLKLVSVSMDEPLPAVPVGVAYGRLANGLTYYVRSNPKPRMRAALSLAVKVGSVVEEEDERGVAHIVEHLAFSATSRYTNHDIVKFLESIGAEFGACQNALTSSDETIYELLVPVDKPGLLFQAISVLAEFSSEVRVSAEDLEKERGAVLEEYRGGRNATGRMQDSHWALLFEGSKYAERLPIGTEKVIRTVPHETVRQFYHKWYHLSNMAVFAVGDFPDTQAVVEMIKEHFGQKAPPSCPPPVIPDFPVPSHDEPRFSCFVESEAAGSAVVVSCKMPADTIKTVKDYRDSLAESMFHCALNQRLFKISRRNDPPYFSCSSAADALVRPVKAYIMTSSCRERGTVEALESMLLEVARVRLHGFSEREISIARALMMSDIESAYLERDQMQSTTLRDEFLQHFLHEDPVVGIEYEAQLQKTLLPHISSAEVVKFAANFSTTSSCVIKVVEPRAHASLEDLRAVVLKVNTLEQNNAIPPWDEEQIPEEIVSQSPEPGSIVDKVQHPGIGATEMMLSNGMRICYKCTDFLDDQIVFTGFAYGGLSELSEDEYTSCSMGSTIAGEIGIFGYRPSVLMDMLAGKRAEVGTKVGAYMRSFSGDCSPSDLETALQLVYQLFTTKVEPREEEVKIVMQMAEEAIYAQERDPYTAFANRAREINYGNSYFFKPIRISDLKKVDPIRACEYFNNCFKDPSAFTVVIVGNIDPSISVPLILQYLGGIPTVRNAVQPLTRDDLKGLPFKFPETIIREVVRSPMVEAQCFVQLGFPVVLKSTTMVYSVNVGVFLGGNKPSRSGDVRGDISVNFSCDPDMSSKLVDFVLEEISYLQNEGPSEEDVLTILEIEQRAHENGLQIQDEGRLKVREALTPQSMQLALQRVVPFPCRKQFTVVILMPKSSCWNSFKALLTWSSGGFSRDAKVVALNESVAGSVKSVFKPWEQRLDTSGGFLESNEGDPELLVFIPFTSDVKIKSISVVGGADGTSPSRMRALVSELYLFCYLTHLFVPLNRMFINREGIDFNDAQNMQPVQEWELAENLQGVLEYQTRYSRFQGVANLTLHFPENFGGDTTKIYYIGLRGEATQNKRDVVATIVYEIMPNPSDHKTKSETGGGFSHVE</sequence>
<dbReference type="PROSITE" id="PS51532">
    <property type="entry name" value="PITH"/>
    <property type="match status" value="1"/>
</dbReference>